<comment type="similarity">
    <text evidence="1">Belongs to the DnaB/DnaD family.</text>
</comment>
<dbReference type="Pfam" id="PF07261">
    <property type="entry name" value="DnaB_2"/>
    <property type="match status" value="1"/>
</dbReference>
<feature type="domain" description="Replicative helicase loading/DNA remodeling protein DnaB N-terminal winged helix" evidence="3">
    <location>
        <begin position="7"/>
        <end position="225"/>
    </location>
</feature>
<accession>A0A0F4LTM6</accession>
<reference evidence="4 5" key="1">
    <citation type="submission" date="2015-01" db="EMBL/GenBank/DDBJ databases">
        <title>Comparative genomics of the lactic acid bacteria isolated from the honey bee gut.</title>
        <authorList>
            <person name="Ellegaard K.M."/>
            <person name="Tamarit D."/>
            <person name="Javelind E."/>
            <person name="Olofsson T."/>
            <person name="Andersson S.G."/>
            <person name="Vasquez A."/>
        </authorList>
    </citation>
    <scope>NUCLEOTIDE SEQUENCE [LARGE SCALE GENOMIC DNA]</scope>
    <source>
        <strain evidence="4 5">Hma11</strain>
    </source>
</reference>
<dbReference type="Pfam" id="PF25888">
    <property type="entry name" value="WHD_DnaB"/>
    <property type="match status" value="1"/>
</dbReference>
<dbReference type="InterPro" id="IPR006343">
    <property type="entry name" value="DnaB/C_C"/>
</dbReference>
<keyword evidence="4" id="KW-0547">Nucleotide-binding</keyword>
<dbReference type="PATRIC" id="fig|303541.3.peg.1086"/>
<evidence type="ECO:0000313" key="4">
    <source>
        <dbReference type="EMBL" id="KJY61634.1"/>
    </source>
</evidence>
<keyword evidence="5" id="KW-1185">Reference proteome</keyword>
<comment type="caution">
    <text evidence="4">The sequence shown here is derived from an EMBL/GenBank/DDBJ whole genome shotgun (WGS) entry which is preliminary data.</text>
</comment>
<evidence type="ECO:0000259" key="2">
    <source>
        <dbReference type="Pfam" id="PF07261"/>
    </source>
</evidence>
<organism evidence="4 5">
    <name type="scientific">Lactobacillus apis</name>
    <dbReference type="NCBI Taxonomy" id="303541"/>
    <lineage>
        <taxon>Bacteria</taxon>
        <taxon>Bacillati</taxon>
        <taxon>Bacillota</taxon>
        <taxon>Bacilli</taxon>
        <taxon>Lactobacillales</taxon>
        <taxon>Lactobacillaceae</taxon>
        <taxon>Lactobacillus</taxon>
    </lineage>
</organism>
<evidence type="ECO:0000259" key="3">
    <source>
        <dbReference type="Pfam" id="PF25888"/>
    </source>
</evidence>
<dbReference type="GO" id="GO:0004386">
    <property type="term" value="F:helicase activity"/>
    <property type="evidence" value="ECO:0007669"/>
    <property type="project" value="UniProtKB-KW"/>
</dbReference>
<feature type="domain" description="DnaB/C C-terminal" evidence="2">
    <location>
        <begin position="322"/>
        <end position="392"/>
    </location>
</feature>
<dbReference type="InterPro" id="IPR058660">
    <property type="entry name" value="WHD_DnaB"/>
</dbReference>
<name>A0A0F4LTM6_9LACO</name>
<dbReference type="Proteomes" id="UP000033682">
    <property type="component" value="Unassembled WGS sequence"/>
</dbReference>
<dbReference type="STRING" id="303541.JF72_09280"/>
<keyword evidence="4" id="KW-0347">Helicase</keyword>
<dbReference type="HOGENOM" id="CLU_040783_1_0_9"/>
<dbReference type="RefSeq" id="WP_046307287.1">
    <property type="nucleotide sequence ID" value="NZ_KQ034000.1"/>
</dbReference>
<keyword evidence="4" id="KW-0067">ATP-binding</keyword>
<dbReference type="AlphaFoldDB" id="A0A0F4LTM6"/>
<protein>
    <submittedName>
        <fullName evidence="4">Replicative DNA helicase DnaB</fullName>
    </submittedName>
</protein>
<gene>
    <name evidence="4" type="primary">dnaB2</name>
    <name evidence="4" type="ORF">JF72_09280</name>
</gene>
<proteinExistence type="inferred from homology"/>
<keyword evidence="4" id="KW-0378">Hydrolase</keyword>
<evidence type="ECO:0000256" key="1">
    <source>
        <dbReference type="ARBA" id="ARBA00093462"/>
    </source>
</evidence>
<evidence type="ECO:0000313" key="5">
    <source>
        <dbReference type="Proteomes" id="UP000033682"/>
    </source>
</evidence>
<sequence>MFETDNPKQPFFIANHIDLYPADLRILVKLYQPLIGSLALSMYLSLNEDYNSGAMLSDSTGLYALQEQLDCNLKSLFTALHKLEGTGLIQTRMIENEIMGKVLVFQLAKVPSSNEFFATPLLASLLKEKIGISAFQKLSHVFAQEASQNLNQPNGLTTATDVSASFMDVFRLPDQEAIEPSIEVKQAAQENQIPKPVQASIKQDDKIDWDFMKQQFEIYQIPDTEIDRNRQAIRAVMRTYGLSEQEFVDEALSCLHGDYQLDMSLIKKTIANSIHAQTTRDQLKRVTRTEETSPSNAHFSEQEQKLLQLAKSKSPAQFLYYLKTERHDYVDASEYHVLDSLYNEKGIPAELLNLLTYACLKSAPNISYRLANKILHDWLQHGVKTGEQALDYMSKREQNKGKYPRYTQAKRVEKATDWSKKKATVKSDVSSADLKNFFKNFEDQNGMK</sequence>
<dbReference type="EMBL" id="JXLG01000005">
    <property type="protein sequence ID" value="KJY61634.1"/>
    <property type="molecule type" value="Genomic_DNA"/>
</dbReference>